<dbReference type="EMBL" id="JAWDGP010004873">
    <property type="protein sequence ID" value="KAK3761552.1"/>
    <property type="molecule type" value="Genomic_DNA"/>
</dbReference>
<keyword evidence="2" id="KW-1185">Reference proteome</keyword>
<gene>
    <name evidence="1" type="ORF">RRG08_010276</name>
</gene>
<evidence type="ECO:0000313" key="2">
    <source>
        <dbReference type="Proteomes" id="UP001283361"/>
    </source>
</evidence>
<proteinExistence type="predicted"/>
<reference evidence="1" key="1">
    <citation type="journal article" date="2023" name="G3 (Bethesda)">
        <title>A reference genome for the long-term kleptoplast-retaining sea slug Elysia crispata morphotype clarki.</title>
        <authorList>
            <person name="Eastman K.E."/>
            <person name="Pendleton A.L."/>
            <person name="Shaikh M.A."/>
            <person name="Suttiyut T."/>
            <person name="Ogas R."/>
            <person name="Tomko P."/>
            <person name="Gavelis G."/>
            <person name="Widhalm J.R."/>
            <person name="Wisecaver J.H."/>
        </authorList>
    </citation>
    <scope>NUCLEOTIDE SEQUENCE</scope>
    <source>
        <strain evidence="1">ECLA1</strain>
    </source>
</reference>
<evidence type="ECO:0000313" key="1">
    <source>
        <dbReference type="EMBL" id="KAK3761552.1"/>
    </source>
</evidence>
<protein>
    <submittedName>
        <fullName evidence="1">Uncharacterized protein</fullName>
    </submittedName>
</protein>
<dbReference type="Proteomes" id="UP001283361">
    <property type="component" value="Unassembled WGS sequence"/>
</dbReference>
<dbReference type="AlphaFoldDB" id="A0AAE1D8V5"/>
<name>A0AAE1D8V5_9GAST</name>
<comment type="caution">
    <text evidence="1">The sequence shown here is derived from an EMBL/GenBank/DDBJ whole genome shotgun (WGS) entry which is preliminary data.</text>
</comment>
<sequence>MNNPVTLIANDTTPLTASKVSLEHLNELQNTKEWMGNELTTYTSHAGVTMDDITHSVRFLMGAKMVAKYNNRKVENTYGLLFHHSMTEESIGDSDFSLVYLYHLDNTDAGARTYLPSAGPSVNIITIERNVGEPIPHYVNIRVHKDVYQKFALALKTLGGSWLTDTKQRMSLGMPEKFPLDDPKLMLVRRQYENFMANMDEQLNAAANSLIRGDNSSSLRDVVEQSPPIWTLNLHKRFANTTDWAEMSQIMPELMIRRLFAINKSIADDSMTALREGVRIYELHTDNSGALQGLDGWFEGPEAPFRYPDIVIVTTDNVLYSMTTAGYVKEATVTMKQIMSILSLTREDVHPLRVMAPQMSVTFRNGSYVRDPNAQIARKVVTTDNHKIKWAKLDNKNVVLLSVEEGLFENDAARKAEFTTMTNFDVTVPAGITLLHHGKVLYGPTQQCTTIANEKGTRYTLSCADVAPFLRKFFEGQEYKFYDFGDSSDNVETALLSMIFYKRLSEEEESDETNTTTLVRAELMSENYYYDNNLMALNIISAMLNITAPDLKPLVSKEHEKPFGVDFELVSSIVENYMSKNKLPFKPEVCAKIYSILDTLTNLEAIAYLKYINMGFGVEFLKPEFVQADGMLLCKPSGFSHIGGTPIQTRMKDVSDETQFIKYKSTAHSTTCRQSLGGYPSIMWRNALVNEAQATTTDKVLDPTDHVAVIDYLSYLSTMKTADTRTKTLDPSVKGDGWWPLFTPPFMDIHTLSKPHSPVGRMGTNYKTPEEHEAMFFDRTVMDCVYPNVYTANTVFSDMRNNINSQFLYSQNLFDNEDCPFYKYLHYNPTAVNAIQHCVDSNTRQQNVRMNMARPNEEGVDPKNENNISDLTGQAIPKTCWSDMDQKTGVMARDDIQKASGYRVDAIITNGSTDFYINDSQFIGKWDCMGVSQYSHSPVLSG</sequence>
<organism evidence="1 2">
    <name type="scientific">Elysia crispata</name>
    <name type="common">lettuce slug</name>
    <dbReference type="NCBI Taxonomy" id="231223"/>
    <lineage>
        <taxon>Eukaryota</taxon>
        <taxon>Metazoa</taxon>
        <taxon>Spiralia</taxon>
        <taxon>Lophotrochozoa</taxon>
        <taxon>Mollusca</taxon>
        <taxon>Gastropoda</taxon>
        <taxon>Heterobranchia</taxon>
        <taxon>Euthyneura</taxon>
        <taxon>Panpulmonata</taxon>
        <taxon>Sacoglossa</taxon>
        <taxon>Placobranchoidea</taxon>
        <taxon>Plakobranchidae</taxon>
        <taxon>Elysia</taxon>
    </lineage>
</organism>
<accession>A0AAE1D8V5</accession>